<feature type="chain" id="PRO_5032565168" evidence="1">
    <location>
        <begin position="26"/>
        <end position="111"/>
    </location>
</feature>
<keyword evidence="3" id="KW-1185">Reference proteome</keyword>
<reference evidence="2 3" key="1">
    <citation type="journal article" date="2020" name="Mol. Biol. Evol.">
        <title>Distinct Expression and Methylation Patterns for Genes with Different Fates following a Single Whole-Genome Duplication in Flowering Plants.</title>
        <authorList>
            <person name="Shi T."/>
            <person name="Rahmani R.S."/>
            <person name="Gugger P.F."/>
            <person name="Wang M."/>
            <person name="Li H."/>
            <person name="Zhang Y."/>
            <person name="Li Z."/>
            <person name="Wang Q."/>
            <person name="Van de Peer Y."/>
            <person name="Marchal K."/>
            <person name="Chen J."/>
        </authorList>
    </citation>
    <scope>NUCLEOTIDE SEQUENCE [LARGE SCALE GENOMIC DNA]</scope>
    <source>
        <tissue evidence="2">Leaf</tissue>
    </source>
</reference>
<evidence type="ECO:0000256" key="1">
    <source>
        <dbReference type="SAM" id="SignalP"/>
    </source>
</evidence>
<accession>A0A822YH79</accession>
<protein>
    <submittedName>
        <fullName evidence="2">Uncharacterized protein</fullName>
    </submittedName>
</protein>
<keyword evidence="1" id="KW-0732">Signal</keyword>
<sequence length="111" mass="12204">MFVAGMFKRIVVVLLAGLSAWLYQATVPPPPKICGTPGGPPVTSPRIRLSDGRLLAYRETGVPKQDGKYKIIVVHGFSVCKDLELPFPQVIPKTRHSHLCIYMGLINLSFS</sequence>
<dbReference type="EMBL" id="DUZY01000002">
    <property type="protein sequence ID" value="DAD28818.1"/>
    <property type="molecule type" value="Genomic_DNA"/>
</dbReference>
<gene>
    <name evidence="2" type="ORF">HUJ06_030286</name>
</gene>
<evidence type="ECO:0000313" key="3">
    <source>
        <dbReference type="Proteomes" id="UP000607653"/>
    </source>
</evidence>
<comment type="caution">
    <text evidence="2">The sequence shown here is derived from an EMBL/GenBank/DDBJ whole genome shotgun (WGS) entry which is preliminary data.</text>
</comment>
<dbReference type="PANTHER" id="PTHR45763">
    <property type="entry name" value="HYDROLASE, ALPHA/BETA FOLD FAMILY PROTEIN, EXPRESSED-RELATED"/>
    <property type="match status" value="1"/>
</dbReference>
<evidence type="ECO:0000313" key="2">
    <source>
        <dbReference type="EMBL" id="DAD28818.1"/>
    </source>
</evidence>
<proteinExistence type="predicted"/>
<dbReference type="AlphaFoldDB" id="A0A822YH79"/>
<dbReference type="Proteomes" id="UP000607653">
    <property type="component" value="Unassembled WGS sequence"/>
</dbReference>
<name>A0A822YH79_NELNU</name>
<organism evidence="2 3">
    <name type="scientific">Nelumbo nucifera</name>
    <name type="common">Sacred lotus</name>
    <dbReference type="NCBI Taxonomy" id="4432"/>
    <lineage>
        <taxon>Eukaryota</taxon>
        <taxon>Viridiplantae</taxon>
        <taxon>Streptophyta</taxon>
        <taxon>Embryophyta</taxon>
        <taxon>Tracheophyta</taxon>
        <taxon>Spermatophyta</taxon>
        <taxon>Magnoliopsida</taxon>
        <taxon>Proteales</taxon>
        <taxon>Nelumbonaceae</taxon>
        <taxon>Nelumbo</taxon>
    </lineage>
</organism>
<dbReference type="PANTHER" id="PTHR45763:SF21">
    <property type="entry name" value="ALPHA_BETA-HYDROLASES SUPERFAMILY PROTEIN"/>
    <property type="match status" value="1"/>
</dbReference>
<feature type="signal peptide" evidence="1">
    <location>
        <begin position="1"/>
        <end position="25"/>
    </location>
</feature>